<evidence type="ECO:0000313" key="1">
    <source>
        <dbReference type="EMBL" id="MFD0280394.1"/>
    </source>
</evidence>
<reference evidence="2" key="1">
    <citation type="journal article" date="2019" name="Int. J. Syst. Evol. Microbiol.">
        <title>The Global Catalogue of Microorganisms (GCM) 10K type strain sequencing project: providing services to taxonomists for standard genome sequencing and annotation.</title>
        <authorList>
            <consortium name="The Broad Institute Genomics Platform"/>
            <consortium name="The Broad Institute Genome Sequencing Center for Infectious Disease"/>
            <person name="Wu L."/>
            <person name="Ma J."/>
        </authorList>
    </citation>
    <scope>NUCLEOTIDE SEQUENCE [LARGE SCALE GENOMIC DNA]</scope>
    <source>
        <strain evidence="2">CGMCC 4.7198</strain>
    </source>
</reference>
<dbReference type="EMBL" id="JBHTEC010000001">
    <property type="protein sequence ID" value="MFD0280394.1"/>
    <property type="molecule type" value="Genomic_DNA"/>
</dbReference>
<sequence>MSARLQICRACDEEITDLADAIAVAHELGNSGPGWTVWAHREHADDVELIDPVLLRIMTRIWVAQAAAQ</sequence>
<accession>A0ABW2VB76</accession>
<protein>
    <submittedName>
        <fullName evidence="1">Uncharacterized protein</fullName>
    </submittedName>
</protein>
<dbReference type="Proteomes" id="UP001596957">
    <property type="component" value="Unassembled WGS sequence"/>
</dbReference>
<proteinExistence type="predicted"/>
<comment type="caution">
    <text evidence="1">The sequence shown here is derived from an EMBL/GenBank/DDBJ whole genome shotgun (WGS) entry which is preliminary data.</text>
</comment>
<name>A0ABW2VB76_9ACTN</name>
<gene>
    <name evidence="1" type="ORF">ACFQZP_01680</name>
</gene>
<organism evidence="1 2">
    <name type="scientific">Streptomyces lutosisoli</name>
    <dbReference type="NCBI Taxonomy" id="2665721"/>
    <lineage>
        <taxon>Bacteria</taxon>
        <taxon>Bacillati</taxon>
        <taxon>Actinomycetota</taxon>
        <taxon>Actinomycetes</taxon>
        <taxon>Kitasatosporales</taxon>
        <taxon>Streptomycetaceae</taxon>
        <taxon>Streptomyces</taxon>
    </lineage>
</organism>
<keyword evidence="2" id="KW-1185">Reference proteome</keyword>
<dbReference type="RefSeq" id="WP_381261345.1">
    <property type="nucleotide sequence ID" value="NZ_JBHTBI010000050.1"/>
</dbReference>
<evidence type="ECO:0000313" key="2">
    <source>
        <dbReference type="Proteomes" id="UP001596957"/>
    </source>
</evidence>